<evidence type="ECO:0000256" key="6">
    <source>
        <dbReference type="ARBA" id="ARBA00047321"/>
    </source>
</evidence>
<dbReference type="SUPFAM" id="SSF54373">
    <property type="entry name" value="FAD-linked reductases, C-terminal domain"/>
    <property type="match status" value="1"/>
</dbReference>
<dbReference type="AlphaFoldDB" id="A0AA49JK19"/>
<dbReference type="InterPro" id="IPR002937">
    <property type="entry name" value="Amino_oxidase"/>
</dbReference>
<dbReference type="Gene3D" id="3.90.660.10">
    <property type="match status" value="1"/>
</dbReference>
<accession>A0AA49JK19</accession>
<dbReference type="EC" id="1.13.12.3" evidence="3"/>
<comment type="similarity">
    <text evidence="2">Belongs to the tryptophan 2-monooxygenase family.</text>
</comment>
<dbReference type="InterPro" id="IPR006311">
    <property type="entry name" value="TAT_signal"/>
</dbReference>
<evidence type="ECO:0000259" key="7">
    <source>
        <dbReference type="Pfam" id="PF01593"/>
    </source>
</evidence>
<keyword evidence="5" id="KW-0073">Auxin biosynthesis</keyword>
<dbReference type="PANTHER" id="PTHR10742:SF342">
    <property type="entry name" value="AMINE OXIDASE"/>
    <property type="match status" value="1"/>
</dbReference>
<dbReference type="GO" id="GO:0009851">
    <property type="term" value="P:auxin biosynthetic process"/>
    <property type="evidence" value="ECO:0007669"/>
    <property type="project" value="UniProtKB-KW"/>
</dbReference>
<reference evidence="8" key="2">
    <citation type="journal article" date="2024" name="Antonie Van Leeuwenhoek">
        <title>Roseihalotalea indica gen. nov., sp. nov., a halophilic Bacteroidetes from mesopelagic Southwest Indian Ocean with higher carbohydrate metabolic potential.</title>
        <authorList>
            <person name="Chen B."/>
            <person name="Zhang M."/>
            <person name="Lin D."/>
            <person name="Ye J."/>
            <person name="Tang K."/>
        </authorList>
    </citation>
    <scope>NUCLEOTIDE SEQUENCE</scope>
    <source>
        <strain evidence="8">TK19036</strain>
    </source>
</reference>
<comment type="catalytic activity">
    <reaction evidence="6">
        <text>L-tryptophan + O2 = indole-3-acetamide + CO2 + H2O</text>
        <dbReference type="Rhea" id="RHEA:16165"/>
        <dbReference type="ChEBI" id="CHEBI:15377"/>
        <dbReference type="ChEBI" id="CHEBI:15379"/>
        <dbReference type="ChEBI" id="CHEBI:16031"/>
        <dbReference type="ChEBI" id="CHEBI:16526"/>
        <dbReference type="ChEBI" id="CHEBI:57912"/>
        <dbReference type="EC" id="1.13.12.3"/>
    </reaction>
</comment>
<evidence type="ECO:0000256" key="5">
    <source>
        <dbReference type="ARBA" id="ARBA00023070"/>
    </source>
</evidence>
<dbReference type="GO" id="GO:0001716">
    <property type="term" value="F:L-amino-acid oxidase activity"/>
    <property type="evidence" value="ECO:0007669"/>
    <property type="project" value="TreeGrafter"/>
</dbReference>
<dbReference type="PANTHER" id="PTHR10742">
    <property type="entry name" value="FLAVIN MONOAMINE OXIDASE"/>
    <property type="match status" value="1"/>
</dbReference>
<proteinExistence type="inferred from homology"/>
<dbReference type="PROSITE" id="PS51318">
    <property type="entry name" value="TAT"/>
    <property type="match status" value="1"/>
</dbReference>
<comment type="pathway">
    <text evidence="1">Plant hormone metabolism; auxin biosynthesis.</text>
</comment>
<dbReference type="Pfam" id="PF01593">
    <property type="entry name" value="Amino_oxidase"/>
    <property type="match status" value="1"/>
</dbReference>
<evidence type="ECO:0000313" key="8">
    <source>
        <dbReference type="EMBL" id="WKN40061.1"/>
    </source>
</evidence>
<evidence type="ECO:0000256" key="2">
    <source>
        <dbReference type="ARBA" id="ARBA00005833"/>
    </source>
</evidence>
<feature type="domain" description="Amine oxidase" evidence="7">
    <location>
        <begin position="56"/>
        <end position="513"/>
    </location>
</feature>
<dbReference type="GO" id="GO:0009063">
    <property type="term" value="P:amino acid catabolic process"/>
    <property type="evidence" value="ECO:0007669"/>
    <property type="project" value="TreeGrafter"/>
</dbReference>
<evidence type="ECO:0000256" key="1">
    <source>
        <dbReference type="ARBA" id="ARBA00004814"/>
    </source>
</evidence>
<evidence type="ECO:0000256" key="3">
    <source>
        <dbReference type="ARBA" id="ARBA00012535"/>
    </source>
</evidence>
<dbReference type="Gene3D" id="1.20.1440.240">
    <property type="match status" value="1"/>
</dbReference>
<name>A0AA49JK19_9BACT</name>
<dbReference type="InterPro" id="IPR050281">
    <property type="entry name" value="Flavin_monoamine_oxidase"/>
</dbReference>
<sequence>MEGLSRRSFLQRFSLLVGSSYPAMVALDMIPKAPAKPFKLQGKGDGTRVIILGAGLAGMTSAYELNKLGYDCTILEARSRPGGRVWTVRGGTEETEIGGEAQQCQFADGEYINAGAARIPHHHEISMHYCRELGVPLEIFNNVNENAYLYSEGSGPLSNRPMRIREVGHDLRGYTCELLHKAVDQKALDLPFSQEDREKFIEYLRVEGGLSPDMLYKGSDRRGYRTPPGAGAQPGELSEAYGLQDLIDSGFIDPAMSNLPVYTLDLQMTLFQPVGGMDRIPYALAEQVKNNIEYKALVKKISKTDDGATVIYTNADGEEKEISADYCICTIPLPVLSNISNNLSSNIQRACDFVEYKKACKIGMQFSRRFWEEEDWIYGGISRTNTTITQIMYPNYGYQSKKGVLKALYNFSEKAEYTGNLSLAAREELAMAEGSKLHPQYKDTFENSFSLAWHKIPHSMGAWAEYDSETRERFYPDLIKPDGNVYLAGEHTSYHTAWMAGAFESARRTVSDIHSRVTEGQAQYR</sequence>
<protein>
    <recommendedName>
        <fullName evidence="4">Tryptophan 2-monooxygenase</fullName>
        <ecNumber evidence="3">1.13.12.3</ecNumber>
    </recommendedName>
</protein>
<evidence type="ECO:0000256" key="4">
    <source>
        <dbReference type="ARBA" id="ARBA00017871"/>
    </source>
</evidence>
<dbReference type="Gene3D" id="3.50.50.60">
    <property type="entry name" value="FAD/NAD(P)-binding domain"/>
    <property type="match status" value="1"/>
</dbReference>
<organism evidence="8">
    <name type="scientific">Roseihalotalea indica</name>
    <dbReference type="NCBI Taxonomy" id="2867963"/>
    <lineage>
        <taxon>Bacteria</taxon>
        <taxon>Pseudomonadati</taxon>
        <taxon>Bacteroidota</taxon>
        <taxon>Cytophagia</taxon>
        <taxon>Cytophagales</taxon>
        <taxon>Catalimonadaceae</taxon>
        <taxon>Roseihalotalea</taxon>
    </lineage>
</organism>
<reference evidence="8" key="1">
    <citation type="journal article" date="2023" name="Comput. Struct. Biotechnol. J.">
        <title>Discovery of a novel marine Bacteroidetes with a rich repertoire of carbohydrate-active enzymes.</title>
        <authorList>
            <person name="Chen B."/>
            <person name="Liu G."/>
            <person name="Chen Q."/>
            <person name="Wang H."/>
            <person name="Liu L."/>
            <person name="Tang K."/>
        </authorList>
    </citation>
    <scope>NUCLEOTIDE SEQUENCE</scope>
    <source>
        <strain evidence="8">TK19036</strain>
    </source>
</reference>
<dbReference type="InterPro" id="IPR036188">
    <property type="entry name" value="FAD/NAD-bd_sf"/>
</dbReference>
<dbReference type="SUPFAM" id="SSF51905">
    <property type="entry name" value="FAD/NAD(P)-binding domain"/>
    <property type="match status" value="1"/>
</dbReference>
<dbReference type="GO" id="GO:0050361">
    <property type="term" value="F:tryptophan 2-monooxygenase activity"/>
    <property type="evidence" value="ECO:0007669"/>
    <property type="project" value="UniProtKB-EC"/>
</dbReference>
<dbReference type="EMBL" id="CP120682">
    <property type="protein sequence ID" value="WKN40061.1"/>
    <property type="molecule type" value="Genomic_DNA"/>
</dbReference>
<gene>
    <name evidence="8" type="ORF">K4G66_15310</name>
</gene>